<dbReference type="PROSITE" id="PS00455">
    <property type="entry name" value="AMP_BINDING"/>
    <property type="match status" value="1"/>
</dbReference>
<dbReference type="InterPro" id="IPR020845">
    <property type="entry name" value="AMP-binding_CS"/>
</dbReference>
<dbReference type="CDD" id="cd05931">
    <property type="entry name" value="FAAL"/>
    <property type="match status" value="1"/>
</dbReference>
<dbReference type="Gene3D" id="3.30.300.30">
    <property type="match status" value="1"/>
</dbReference>
<comment type="caution">
    <text evidence="4">The sequence shown here is derived from an EMBL/GenBank/DDBJ whole genome shotgun (WGS) entry which is preliminary data.</text>
</comment>
<comment type="similarity">
    <text evidence="1">Belongs to the ATP-dependent AMP-binding enzyme family.</text>
</comment>
<dbReference type="GO" id="GO:0005886">
    <property type="term" value="C:plasma membrane"/>
    <property type="evidence" value="ECO:0007669"/>
    <property type="project" value="TreeGrafter"/>
</dbReference>
<evidence type="ECO:0000313" key="4">
    <source>
        <dbReference type="EMBL" id="ONG54009.1"/>
    </source>
</evidence>
<evidence type="ECO:0000313" key="5">
    <source>
        <dbReference type="Proteomes" id="UP000188879"/>
    </source>
</evidence>
<gene>
    <name evidence="4" type="ORF">BKE38_11070</name>
</gene>
<feature type="domain" description="AMP-dependent synthetase/ligase" evidence="3">
    <location>
        <begin position="12"/>
        <end position="398"/>
    </location>
</feature>
<dbReference type="InterPro" id="IPR000873">
    <property type="entry name" value="AMP-dep_synth/lig_dom"/>
</dbReference>
<name>A0A1V2H3I8_9PROT</name>
<keyword evidence="5" id="KW-1185">Reference proteome</keyword>
<proteinExistence type="inferred from homology"/>
<evidence type="ECO:0000256" key="1">
    <source>
        <dbReference type="ARBA" id="ARBA00006432"/>
    </source>
</evidence>
<dbReference type="Proteomes" id="UP000188879">
    <property type="component" value="Unassembled WGS sequence"/>
</dbReference>
<dbReference type="PANTHER" id="PTHR22754:SF32">
    <property type="entry name" value="DISCO-INTERACTING PROTEIN 2"/>
    <property type="match status" value="1"/>
</dbReference>
<dbReference type="GO" id="GO:0071766">
    <property type="term" value="P:Actinobacterium-type cell wall biogenesis"/>
    <property type="evidence" value="ECO:0007669"/>
    <property type="project" value="UniProtKB-ARBA"/>
</dbReference>
<dbReference type="GO" id="GO:0006633">
    <property type="term" value="P:fatty acid biosynthetic process"/>
    <property type="evidence" value="ECO:0007669"/>
    <property type="project" value="TreeGrafter"/>
</dbReference>
<evidence type="ECO:0000256" key="2">
    <source>
        <dbReference type="ARBA" id="ARBA00022598"/>
    </source>
</evidence>
<keyword evidence="2" id="KW-0436">Ligase</keyword>
<dbReference type="GO" id="GO:0070566">
    <property type="term" value="F:adenylyltransferase activity"/>
    <property type="evidence" value="ECO:0007669"/>
    <property type="project" value="TreeGrafter"/>
</dbReference>
<dbReference type="InterPro" id="IPR042099">
    <property type="entry name" value="ANL_N_sf"/>
</dbReference>
<dbReference type="InterPro" id="IPR040097">
    <property type="entry name" value="FAAL/FAAC"/>
</dbReference>
<dbReference type="GO" id="GO:0016874">
    <property type="term" value="F:ligase activity"/>
    <property type="evidence" value="ECO:0007669"/>
    <property type="project" value="UniProtKB-KW"/>
</dbReference>
<dbReference type="AlphaFoldDB" id="A0A1V2H3I8"/>
<sequence length="563" mass="59051">MSVASSIADLLHRHAQRQPQAPALLFLERGERPGASDSYASLDLRARQAAAHLLAAGLRGRPVLLACEAGLSFIHAFLGCLYAGVLPVPVPATLRRQQGARQRLVARDACPAAVIADDPAVVAELADGAPLPCLLPQELQCPDRPPLKAPLPAAAGDIAFIQYTSGSTSAPKGVVVTHGNIMANQAMIQAAFGHGPETVVLSWLPLHHDMGLIGSILQPLYLGGRCVLMSPLSFLQRPARWLRAIAAHRATTSGAPNFAYELCLRHVTDAQLEGLDLSSWRLAFCGAEPVRMRSMRRFADRFAAAGFDAGALYPCYGMAEATLFIAGGRAGQGARGRDFERRRFAEVATDGAARQSIASCGAAWAPGRLAVAGPGAVALPPGELGEICVAGPHVSPGTWAPAVPGGIAPYAGRLVTLDGVAHLRSGDAGILVEGELHVLGRLKDMIIIRGANLYAEDLEMTLLEQPEAAEIEAAAAIAVERDAAEVLVLLCEASARGRREGVPAALAAALARRLAEAHGLAPAEMVLVPPRGLPRTTSGKVQRGAARAAWLERRLPLLEWGAA</sequence>
<dbReference type="RefSeq" id="WP_076957417.1">
    <property type="nucleotide sequence ID" value="NZ_MLCO01000090.1"/>
</dbReference>
<evidence type="ECO:0000259" key="3">
    <source>
        <dbReference type="Pfam" id="PF00501"/>
    </source>
</evidence>
<reference evidence="4 5" key="1">
    <citation type="submission" date="2016-10" db="EMBL/GenBank/DDBJ databases">
        <title>Draft Genome sequence of Roseomonas sp. strain M3.</title>
        <authorList>
            <person name="Subhash Y."/>
            <person name="Lee S."/>
        </authorList>
    </citation>
    <scope>NUCLEOTIDE SEQUENCE [LARGE SCALE GENOMIC DNA]</scope>
    <source>
        <strain evidence="4 5">M3</strain>
    </source>
</reference>
<dbReference type="SUPFAM" id="SSF56801">
    <property type="entry name" value="Acetyl-CoA synthetase-like"/>
    <property type="match status" value="1"/>
</dbReference>
<dbReference type="InterPro" id="IPR045851">
    <property type="entry name" value="AMP-bd_C_sf"/>
</dbReference>
<dbReference type="PANTHER" id="PTHR22754">
    <property type="entry name" value="DISCO-INTERACTING PROTEIN 2 DIP2 -RELATED"/>
    <property type="match status" value="1"/>
</dbReference>
<protein>
    <recommendedName>
        <fullName evidence="3">AMP-dependent synthetase/ligase domain-containing protein</fullName>
    </recommendedName>
</protein>
<organism evidence="4 5">
    <name type="scientific">Teichococcus deserti</name>
    <dbReference type="NCBI Taxonomy" id="1817963"/>
    <lineage>
        <taxon>Bacteria</taxon>
        <taxon>Pseudomonadati</taxon>
        <taxon>Pseudomonadota</taxon>
        <taxon>Alphaproteobacteria</taxon>
        <taxon>Acetobacterales</taxon>
        <taxon>Roseomonadaceae</taxon>
        <taxon>Roseomonas</taxon>
    </lineage>
</organism>
<dbReference type="Pfam" id="PF00501">
    <property type="entry name" value="AMP-binding"/>
    <property type="match status" value="1"/>
</dbReference>
<dbReference type="Gene3D" id="3.40.50.12780">
    <property type="entry name" value="N-terminal domain of ligase-like"/>
    <property type="match status" value="1"/>
</dbReference>
<dbReference type="EMBL" id="MLCO01000090">
    <property type="protein sequence ID" value="ONG54009.1"/>
    <property type="molecule type" value="Genomic_DNA"/>
</dbReference>
<accession>A0A1V2H3I8</accession>
<dbReference type="FunFam" id="3.40.50.12780:FF:000013">
    <property type="entry name" value="Long-chain-fatty-acid--AMP ligase FadD32"/>
    <property type="match status" value="1"/>
</dbReference>